<feature type="transmembrane region" description="Helical" evidence="8">
    <location>
        <begin position="202"/>
        <end position="219"/>
    </location>
</feature>
<evidence type="ECO:0000256" key="2">
    <source>
        <dbReference type="ARBA" id="ARBA00009142"/>
    </source>
</evidence>
<keyword evidence="5 8" id="KW-0812">Transmembrane</keyword>
<dbReference type="PANTHER" id="PTHR30269">
    <property type="entry name" value="TRANSMEMBRANE PROTEIN YFCA"/>
    <property type="match status" value="1"/>
</dbReference>
<feature type="transmembrane region" description="Helical" evidence="8">
    <location>
        <begin position="252"/>
        <end position="271"/>
    </location>
</feature>
<accession>A0ABQ6HQE9</accession>
<feature type="transmembrane region" description="Helical" evidence="8">
    <location>
        <begin position="34"/>
        <end position="62"/>
    </location>
</feature>
<sequence length="273" mass="28159">MSLFEALVIVLAGLLAGTINTVVGSGTLITFPTLLFFGYAPVAANVSNTWGLVAAAITGAWGYRREIRETRHQIVQLLPMSIIGSIIGALLLLALPAAAFDAIVPVLIALALLLVVFGGRLNAWAQRHRVEAETGTKTGGAATGAVGGPALSRGRRLALLGGVFFGGIYGGYFGAAQGVLVMGVMNVLLPLSLQHLNAIKNILTPCANLVAAIVFFFVARDQINWAVAGLIALGAFGGGWVGARVGRSLSPQALRATIVVIGLVAIAKLVVFP</sequence>
<comment type="similarity">
    <text evidence="2 8">Belongs to the 4-toluene sulfonate uptake permease (TSUP) (TC 2.A.102) family.</text>
</comment>
<evidence type="ECO:0000256" key="5">
    <source>
        <dbReference type="ARBA" id="ARBA00022692"/>
    </source>
</evidence>
<evidence type="ECO:0000256" key="3">
    <source>
        <dbReference type="ARBA" id="ARBA00022448"/>
    </source>
</evidence>
<dbReference type="Pfam" id="PF01925">
    <property type="entry name" value="TauE"/>
    <property type="match status" value="1"/>
</dbReference>
<name>A0ABQ6HQE9_9MICO</name>
<keyword evidence="10" id="KW-1185">Reference proteome</keyword>
<evidence type="ECO:0000256" key="8">
    <source>
        <dbReference type="RuleBase" id="RU363041"/>
    </source>
</evidence>
<dbReference type="InterPro" id="IPR002781">
    <property type="entry name" value="TM_pro_TauE-like"/>
</dbReference>
<comment type="subcellular location">
    <subcellularLocation>
        <location evidence="1 8">Cell membrane</location>
        <topology evidence="1 8">Multi-pass membrane protein</topology>
    </subcellularLocation>
</comment>
<keyword evidence="4 8" id="KW-1003">Cell membrane</keyword>
<proteinExistence type="inferred from homology"/>
<feature type="transmembrane region" description="Helical" evidence="8">
    <location>
        <begin position="102"/>
        <end position="119"/>
    </location>
</feature>
<organism evidence="9 10">
    <name type="scientific">Arsenicicoccus piscis</name>
    <dbReference type="NCBI Taxonomy" id="673954"/>
    <lineage>
        <taxon>Bacteria</taxon>
        <taxon>Bacillati</taxon>
        <taxon>Actinomycetota</taxon>
        <taxon>Actinomycetes</taxon>
        <taxon>Micrococcales</taxon>
        <taxon>Intrasporangiaceae</taxon>
        <taxon>Arsenicicoccus</taxon>
    </lineage>
</organism>
<reference evidence="10" key="1">
    <citation type="journal article" date="2019" name="Int. J. Syst. Evol. Microbiol.">
        <title>The Global Catalogue of Microorganisms (GCM) 10K type strain sequencing project: providing services to taxonomists for standard genome sequencing and annotation.</title>
        <authorList>
            <consortium name="The Broad Institute Genomics Platform"/>
            <consortium name="The Broad Institute Genome Sequencing Center for Infectious Disease"/>
            <person name="Wu L."/>
            <person name="Ma J."/>
        </authorList>
    </citation>
    <scope>NUCLEOTIDE SEQUENCE [LARGE SCALE GENOMIC DNA]</scope>
    <source>
        <strain evidence="10">NBRC 105830</strain>
    </source>
</reference>
<evidence type="ECO:0000256" key="6">
    <source>
        <dbReference type="ARBA" id="ARBA00022989"/>
    </source>
</evidence>
<feature type="transmembrane region" description="Helical" evidence="8">
    <location>
        <begin position="226"/>
        <end position="246"/>
    </location>
</feature>
<dbReference type="RefSeq" id="WP_241445996.1">
    <property type="nucleotide sequence ID" value="NZ_BSUJ01000001.1"/>
</dbReference>
<feature type="transmembrane region" description="Helical" evidence="8">
    <location>
        <begin position="157"/>
        <end position="182"/>
    </location>
</feature>
<gene>
    <name evidence="9" type="ORF">GCM10025862_18210</name>
</gene>
<keyword evidence="3" id="KW-0813">Transport</keyword>
<evidence type="ECO:0000256" key="1">
    <source>
        <dbReference type="ARBA" id="ARBA00004651"/>
    </source>
</evidence>
<feature type="transmembrane region" description="Helical" evidence="8">
    <location>
        <begin position="74"/>
        <end position="96"/>
    </location>
</feature>
<keyword evidence="6 8" id="KW-1133">Transmembrane helix</keyword>
<keyword evidence="7 8" id="KW-0472">Membrane</keyword>
<evidence type="ECO:0000313" key="9">
    <source>
        <dbReference type="EMBL" id="GMA19800.1"/>
    </source>
</evidence>
<dbReference type="EMBL" id="BSUJ01000001">
    <property type="protein sequence ID" value="GMA19800.1"/>
    <property type="molecule type" value="Genomic_DNA"/>
</dbReference>
<evidence type="ECO:0000313" key="10">
    <source>
        <dbReference type="Proteomes" id="UP001157109"/>
    </source>
</evidence>
<dbReference type="PANTHER" id="PTHR30269:SF0">
    <property type="entry name" value="MEMBRANE TRANSPORTER PROTEIN YFCA-RELATED"/>
    <property type="match status" value="1"/>
</dbReference>
<comment type="caution">
    <text evidence="9">The sequence shown here is derived from an EMBL/GenBank/DDBJ whole genome shotgun (WGS) entry which is preliminary data.</text>
</comment>
<dbReference type="Proteomes" id="UP001157109">
    <property type="component" value="Unassembled WGS sequence"/>
</dbReference>
<evidence type="ECO:0000256" key="4">
    <source>
        <dbReference type="ARBA" id="ARBA00022475"/>
    </source>
</evidence>
<dbReference type="InterPro" id="IPR052017">
    <property type="entry name" value="TSUP"/>
</dbReference>
<evidence type="ECO:0000256" key="7">
    <source>
        <dbReference type="ARBA" id="ARBA00023136"/>
    </source>
</evidence>
<protein>
    <recommendedName>
        <fullName evidence="8">Probable membrane transporter protein</fullName>
    </recommendedName>
</protein>